<gene>
    <name evidence="1" type="ORF">CPLFYP93_02348</name>
</gene>
<dbReference type="RefSeq" id="WP_156561717.1">
    <property type="nucleotide sequence ID" value="NZ_CACRTV010000057.1"/>
</dbReference>
<organism evidence="1">
    <name type="scientific">Clostridium paraputrificum</name>
    <dbReference type="NCBI Taxonomy" id="29363"/>
    <lineage>
        <taxon>Bacteria</taxon>
        <taxon>Bacillati</taxon>
        <taxon>Bacillota</taxon>
        <taxon>Clostridia</taxon>
        <taxon>Eubacteriales</taxon>
        <taxon>Clostridiaceae</taxon>
        <taxon>Clostridium</taxon>
    </lineage>
</organism>
<protein>
    <submittedName>
        <fullName evidence="1">Uncharacterized protein</fullName>
    </submittedName>
</protein>
<accession>A0A6N3F1M2</accession>
<dbReference type="AlphaFoldDB" id="A0A6N3F1M2"/>
<proteinExistence type="predicted"/>
<name>A0A6N3F1M2_9CLOT</name>
<dbReference type="EMBL" id="CACRTV010000057">
    <property type="protein sequence ID" value="VYU45861.1"/>
    <property type="molecule type" value="Genomic_DNA"/>
</dbReference>
<reference evidence="1" key="1">
    <citation type="submission" date="2019-11" db="EMBL/GenBank/DDBJ databases">
        <authorList>
            <person name="Feng L."/>
        </authorList>
    </citation>
    <scope>NUCLEOTIDE SEQUENCE</scope>
    <source>
        <strain evidence="1">CParaputrificumLFYP93</strain>
    </source>
</reference>
<evidence type="ECO:0000313" key="1">
    <source>
        <dbReference type="EMBL" id="VYU45861.1"/>
    </source>
</evidence>
<sequence>MTIKRSNSFGDSTEEAININSDTETLFNHCIEKGILSVNRDTGAVNLNIKKDELKEDFINFVINNFPELTENVKAKRIEIPEAVYDEVMDKFRKSVFEAYPWPKLVFKDVMYGIARVQRDFIQSKVGKFKKESLRSWKCISANRIIAIELRPDLEFDIYAVIRDREILGPLDSNGNSPVIKGSMKGLVLHGDGLTCNFVGLTLNRINEEVTYIKEFGIYAKHYKLGGKLPKLELYKNPAELGLTV</sequence>